<feature type="compositionally biased region" description="Low complexity" evidence="1">
    <location>
        <begin position="597"/>
        <end position="609"/>
    </location>
</feature>
<feature type="compositionally biased region" description="Basic and acidic residues" evidence="1">
    <location>
        <begin position="1184"/>
        <end position="1210"/>
    </location>
</feature>
<gene>
    <name evidence="2" type="ORF">BDP27DRAFT_1320363</name>
</gene>
<feature type="compositionally biased region" description="Low complexity" evidence="1">
    <location>
        <begin position="848"/>
        <end position="859"/>
    </location>
</feature>
<feature type="region of interest" description="Disordered" evidence="1">
    <location>
        <begin position="723"/>
        <end position="763"/>
    </location>
</feature>
<feature type="compositionally biased region" description="Polar residues" evidence="1">
    <location>
        <begin position="1278"/>
        <end position="1294"/>
    </location>
</feature>
<feature type="region of interest" description="Disordered" evidence="1">
    <location>
        <begin position="671"/>
        <end position="690"/>
    </location>
</feature>
<evidence type="ECO:0000313" key="2">
    <source>
        <dbReference type="EMBL" id="KAF9072381.1"/>
    </source>
</evidence>
<dbReference type="Proteomes" id="UP000772434">
    <property type="component" value="Unassembled WGS sequence"/>
</dbReference>
<feature type="compositionally biased region" description="Low complexity" evidence="1">
    <location>
        <begin position="725"/>
        <end position="734"/>
    </location>
</feature>
<feature type="compositionally biased region" description="Pro residues" evidence="1">
    <location>
        <begin position="446"/>
        <end position="462"/>
    </location>
</feature>
<accession>A0A9P5PU15</accession>
<feature type="region of interest" description="Disordered" evidence="1">
    <location>
        <begin position="814"/>
        <end position="917"/>
    </location>
</feature>
<feature type="region of interest" description="Disordered" evidence="1">
    <location>
        <begin position="986"/>
        <end position="1031"/>
    </location>
</feature>
<sequence>MSLFPPTRFRPLDPLLLDDGLASGSSISSAPVFGSTPESAMVNEIFNNPDAWSVQVGDEGNSAGPGLNSGNGMSSALGKGKSPARNVLEDSHDQNQASGSSVKSKKSSKSVRHPEGYHLKRKSKLQLEAFTLKPFESRHRVTPYLSSASSSEVDEGKIDSLSLERMSILWSHQNIFRAFPTPTGGEFNFRGDSPITSSQPSSASVGPTLEEAPVMKPRRNVPSLTISTTTTMTTTTMTTIITVQSPENRSPPSVTVMGASATWSILELYGDSPKPSPGMVVPKTSGHVHNSFKQSDLQFPSNPPTQQLNPGTPRIVELPADFVIPRRISNLKGPRMAPQTPTKVSMVKEPSTPQLPARSPRNRKSGTVRPLPKVPRRHSPPPPMPSLHSASASKLITSPPPPPVPPLHPVSTSKLIPAAEATPNPKPKDPLPKSRIPRSKKSVVRNPPPPPLPLDDPLPPLPVEQTPADDTTKSVQAEISVRPPPPPPYKQDLITETPLPPLPTAENPEGESTQTKVINEHVSLPPPHAQKSKVPTEEASSATVKKAKVAKENVPTVIIPQDKSLSKPLEVPSRPSRKNVTSPLPSPILQRINQLESVPGGPVLSVLSPPSSPGQKPTDIGPLVDSAPGDLLSAVPSAQLSARKSLRKSVSIASIPDVVLPDPSVLAKRVRKNSAPAVRPPFNDEPQAVVTPAPAVQTKVVVAPLVVSKPSDVPSSNGIKKIAAEESLSSQESSAKLEFPSMDRNTPSVPQRPSPAPSSYLTLRAPASPSIHRKGASLNSFETKPIVNGHKKSASSVSIKPTFADPPLPGAATLAKRLAARKNSTSGFRPPYPGVTRDSLTKEDRPHISSTTSDPTIPTRYRKESSRSPSPASKVPILRSTSDMVIPYRVDEPSPFPDALQPRNSHTKTPSTASFPKMNELVSSLSIGLKKIGSNSSLRSGGFSPAPDSATVTRSRNGSISMRRPMMNNDVVLPDRSVLAQRMQTPSALNRPYSDTSDAFTPSTTSSRSSASSTAPQVSTAEASIPLAAPKPTKPIMSLAAKSFEPAIPLAAPKPMTASGAWVPQLAKSITETVVEVQSALPGAVAHIEASKEMSRALLPRESTSMGPRGRSGSVSGARAMKPSPSVSSRVSRDPPTLQVRGQDSTSRTPSPSILVRHNTSTASSSHIRFRSIDKHPLPSMSFKGEEAPQPEVRRRPSAPERREHTESSRGRQPTPRTTNPPAEVVSPRGRSVSVARSPSVPKQPSSARRSASVAASPKRLPYLPPPLPLGSAGIHSPSESLASALSRGRTSPFPSRPVSRASTVRLAA</sequence>
<feature type="compositionally biased region" description="Polar residues" evidence="1">
    <location>
        <begin position="902"/>
        <end position="914"/>
    </location>
</feature>
<feature type="compositionally biased region" description="Polar residues" evidence="1">
    <location>
        <begin position="986"/>
        <end position="1000"/>
    </location>
</feature>
<protein>
    <submittedName>
        <fullName evidence="2">Uncharacterized protein</fullName>
    </submittedName>
</protein>
<feature type="compositionally biased region" description="Pro residues" evidence="1">
    <location>
        <begin position="398"/>
        <end position="408"/>
    </location>
</feature>
<feature type="compositionally biased region" description="Polar residues" evidence="1">
    <location>
        <begin position="1211"/>
        <end position="1221"/>
    </location>
</feature>
<feature type="compositionally biased region" description="Low complexity" evidence="1">
    <location>
        <begin position="1225"/>
        <end position="1257"/>
    </location>
</feature>
<feature type="compositionally biased region" description="Low complexity" evidence="1">
    <location>
        <begin position="1001"/>
        <end position="1021"/>
    </location>
</feature>
<feature type="compositionally biased region" description="Polar residues" evidence="1">
    <location>
        <begin position="950"/>
        <end position="960"/>
    </location>
</feature>
<organism evidence="2 3">
    <name type="scientific">Rhodocollybia butyracea</name>
    <dbReference type="NCBI Taxonomy" id="206335"/>
    <lineage>
        <taxon>Eukaryota</taxon>
        <taxon>Fungi</taxon>
        <taxon>Dikarya</taxon>
        <taxon>Basidiomycota</taxon>
        <taxon>Agaricomycotina</taxon>
        <taxon>Agaricomycetes</taxon>
        <taxon>Agaricomycetidae</taxon>
        <taxon>Agaricales</taxon>
        <taxon>Marasmiineae</taxon>
        <taxon>Omphalotaceae</taxon>
        <taxon>Rhodocollybia</taxon>
    </lineage>
</organism>
<feature type="region of interest" description="Disordered" evidence="1">
    <location>
        <begin position="329"/>
        <end position="628"/>
    </location>
</feature>
<feature type="region of interest" description="Disordered" evidence="1">
    <location>
        <begin position="933"/>
        <end position="969"/>
    </location>
</feature>
<evidence type="ECO:0000256" key="1">
    <source>
        <dbReference type="SAM" id="MobiDB-lite"/>
    </source>
</evidence>
<dbReference type="EMBL" id="JADNRY010000024">
    <property type="protein sequence ID" value="KAF9072381.1"/>
    <property type="molecule type" value="Genomic_DNA"/>
</dbReference>
<evidence type="ECO:0000313" key="3">
    <source>
        <dbReference type="Proteomes" id="UP000772434"/>
    </source>
</evidence>
<keyword evidence="3" id="KW-1185">Reference proteome</keyword>
<feature type="region of interest" description="Disordered" evidence="1">
    <location>
        <begin position="54"/>
        <end position="120"/>
    </location>
</feature>
<proteinExistence type="predicted"/>
<feature type="region of interest" description="Disordered" evidence="1">
    <location>
        <begin position="1098"/>
        <end position="1309"/>
    </location>
</feature>
<comment type="caution">
    <text evidence="2">The sequence shown here is derived from an EMBL/GenBank/DDBJ whole genome shotgun (WGS) entry which is preliminary data.</text>
</comment>
<dbReference type="OrthoDB" id="3002189at2759"/>
<feature type="compositionally biased region" description="Polar residues" evidence="1">
    <location>
        <begin position="1140"/>
        <end position="1167"/>
    </location>
</feature>
<reference evidence="2" key="1">
    <citation type="submission" date="2020-11" db="EMBL/GenBank/DDBJ databases">
        <authorList>
            <consortium name="DOE Joint Genome Institute"/>
            <person name="Ahrendt S."/>
            <person name="Riley R."/>
            <person name="Andreopoulos W."/>
            <person name="Labutti K."/>
            <person name="Pangilinan J."/>
            <person name="Ruiz-Duenas F.J."/>
            <person name="Barrasa J.M."/>
            <person name="Sanchez-Garcia M."/>
            <person name="Camarero S."/>
            <person name="Miyauchi S."/>
            <person name="Serrano A."/>
            <person name="Linde D."/>
            <person name="Babiker R."/>
            <person name="Drula E."/>
            <person name="Ayuso-Fernandez I."/>
            <person name="Pacheco R."/>
            <person name="Padilla G."/>
            <person name="Ferreira P."/>
            <person name="Barriuso J."/>
            <person name="Kellner H."/>
            <person name="Castanera R."/>
            <person name="Alfaro M."/>
            <person name="Ramirez L."/>
            <person name="Pisabarro A.G."/>
            <person name="Kuo A."/>
            <person name="Tritt A."/>
            <person name="Lipzen A."/>
            <person name="He G."/>
            <person name="Yan M."/>
            <person name="Ng V."/>
            <person name="Cullen D."/>
            <person name="Martin F."/>
            <person name="Rosso M.-N."/>
            <person name="Henrissat B."/>
            <person name="Hibbett D."/>
            <person name="Martinez A.T."/>
            <person name="Grigoriev I.V."/>
        </authorList>
    </citation>
    <scope>NUCLEOTIDE SEQUENCE</scope>
    <source>
        <strain evidence="2">AH 40177</strain>
    </source>
</reference>
<name>A0A9P5PU15_9AGAR</name>